<name>A0AAV1RL02_9ROSI</name>
<gene>
    <name evidence="1" type="ORF">DCAF_LOCUS12409</name>
</gene>
<evidence type="ECO:0000313" key="2">
    <source>
        <dbReference type="Proteomes" id="UP001314170"/>
    </source>
</evidence>
<accession>A0AAV1RL02</accession>
<organism evidence="1 2">
    <name type="scientific">Dovyalis caffra</name>
    <dbReference type="NCBI Taxonomy" id="77055"/>
    <lineage>
        <taxon>Eukaryota</taxon>
        <taxon>Viridiplantae</taxon>
        <taxon>Streptophyta</taxon>
        <taxon>Embryophyta</taxon>
        <taxon>Tracheophyta</taxon>
        <taxon>Spermatophyta</taxon>
        <taxon>Magnoliopsida</taxon>
        <taxon>eudicotyledons</taxon>
        <taxon>Gunneridae</taxon>
        <taxon>Pentapetalae</taxon>
        <taxon>rosids</taxon>
        <taxon>fabids</taxon>
        <taxon>Malpighiales</taxon>
        <taxon>Salicaceae</taxon>
        <taxon>Flacourtieae</taxon>
        <taxon>Dovyalis</taxon>
    </lineage>
</organism>
<proteinExistence type="predicted"/>
<reference evidence="1 2" key="1">
    <citation type="submission" date="2024-01" db="EMBL/GenBank/DDBJ databases">
        <authorList>
            <person name="Waweru B."/>
        </authorList>
    </citation>
    <scope>NUCLEOTIDE SEQUENCE [LARGE SCALE GENOMIC DNA]</scope>
</reference>
<dbReference type="EMBL" id="CAWUPB010001087">
    <property type="protein sequence ID" value="CAK7337379.1"/>
    <property type="molecule type" value="Genomic_DNA"/>
</dbReference>
<dbReference type="Proteomes" id="UP001314170">
    <property type="component" value="Unassembled WGS sequence"/>
</dbReference>
<comment type="caution">
    <text evidence="1">The sequence shown here is derived from an EMBL/GenBank/DDBJ whole genome shotgun (WGS) entry which is preliminary data.</text>
</comment>
<protein>
    <submittedName>
        <fullName evidence="1">Uncharacterized protein</fullName>
    </submittedName>
</protein>
<evidence type="ECO:0000313" key="1">
    <source>
        <dbReference type="EMBL" id="CAK7337379.1"/>
    </source>
</evidence>
<dbReference type="AlphaFoldDB" id="A0AAV1RL02"/>
<keyword evidence="2" id="KW-1185">Reference proteome</keyword>
<sequence>MEHPVTEWIAKINPPVALVAVGMEQGSGSELSTRGKASKCPRSSVRVDKDEQLFELGRVRVGSESRGCGVQPCERTFVIGSAYKYGAQGFFFVDGQSGN</sequence>